<dbReference type="AlphaFoldDB" id="A0A0B6YEE0"/>
<reference evidence="1" key="1">
    <citation type="submission" date="2014-12" db="EMBL/GenBank/DDBJ databases">
        <title>Insight into the proteome of Arion vulgaris.</title>
        <authorList>
            <person name="Aradska J."/>
            <person name="Bulat T."/>
            <person name="Smidak R."/>
            <person name="Sarate P."/>
            <person name="Gangsoo J."/>
            <person name="Sialana F."/>
            <person name="Bilban M."/>
            <person name="Lubec G."/>
        </authorList>
    </citation>
    <scope>NUCLEOTIDE SEQUENCE</scope>
    <source>
        <tissue evidence="1">Skin</tissue>
    </source>
</reference>
<accession>A0A0B6YEE0</accession>
<name>A0A0B6YEE0_9EUPU</name>
<feature type="non-terminal residue" evidence="1">
    <location>
        <position position="1"/>
    </location>
</feature>
<evidence type="ECO:0000313" key="1">
    <source>
        <dbReference type="EMBL" id="CEK54578.1"/>
    </source>
</evidence>
<organism evidence="1">
    <name type="scientific">Arion vulgaris</name>
    <dbReference type="NCBI Taxonomy" id="1028688"/>
    <lineage>
        <taxon>Eukaryota</taxon>
        <taxon>Metazoa</taxon>
        <taxon>Spiralia</taxon>
        <taxon>Lophotrochozoa</taxon>
        <taxon>Mollusca</taxon>
        <taxon>Gastropoda</taxon>
        <taxon>Heterobranchia</taxon>
        <taxon>Euthyneura</taxon>
        <taxon>Panpulmonata</taxon>
        <taxon>Eupulmonata</taxon>
        <taxon>Stylommatophora</taxon>
        <taxon>Helicina</taxon>
        <taxon>Arionoidea</taxon>
        <taxon>Arionidae</taxon>
        <taxon>Arion</taxon>
    </lineage>
</organism>
<sequence>LMVSLIGVNESCSCWVLSVLLKTTCLSEHEGSHRIKTEVQRFNLAHVHDVLMEGIWNDH</sequence>
<protein>
    <submittedName>
        <fullName evidence="1">Uncharacterized protein</fullName>
    </submittedName>
</protein>
<gene>
    <name evidence="1" type="primary">ORF23167</name>
</gene>
<proteinExistence type="predicted"/>
<dbReference type="EMBL" id="HACG01007713">
    <property type="protein sequence ID" value="CEK54578.1"/>
    <property type="molecule type" value="Transcribed_RNA"/>
</dbReference>